<dbReference type="SFLD" id="SFLDG00180">
    <property type="entry name" value="muconate_cycloisomerase"/>
    <property type="match status" value="1"/>
</dbReference>
<dbReference type="SUPFAM" id="SSF51604">
    <property type="entry name" value="Enolase C-terminal domain-like"/>
    <property type="match status" value="1"/>
</dbReference>
<dbReference type="SUPFAM" id="SSF54826">
    <property type="entry name" value="Enolase N-terminal domain-like"/>
    <property type="match status" value="1"/>
</dbReference>
<dbReference type="InterPro" id="IPR013342">
    <property type="entry name" value="Mandelate_racemase_C"/>
</dbReference>
<dbReference type="PROSITE" id="PS00908">
    <property type="entry name" value="MR_MLE_1"/>
    <property type="match status" value="1"/>
</dbReference>
<comment type="similarity">
    <text evidence="1 7">Belongs to the mandelate racemase/muconate lactonizing enzyme family.</text>
</comment>
<dbReference type="Pfam" id="PF13378">
    <property type="entry name" value="MR_MLE_C"/>
    <property type="match status" value="1"/>
</dbReference>
<keyword evidence="10" id="KW-1185">Reference proteome</keyword>
<comment type="caution">
    <text evidence="9">The sequence shown here is derived from an EMBL/GenBank/DDBJ whole genome shotgun (WGS) entry which is preliminary data.</text>
</comment>
<gene>
    <name evidence="9" type="ORF">GF068_34770</name>
</gene>
<dbReference type="EMBL" id="WJIE01000015">
    <property type="protein sequence ID" value="MRG97051.1"/>
    <property type="molecule type" value="Genomic_DNA"/>
</dbReference>
<protein>
    <recommendedName>
        <fullName evidence="7">Dipeptide epimerase</fullName>
        <ecNumber evidence="7">5.1.1.-</ecNumber>
    </recommendedName>
</protein>
<dbReference type="InterPro" id="IPR029017">
    <property type="entry name" value="Enolase-like_N"/>
</dbReference>
<feature type="domain" description="Mandelate racemase/muconate lactonizing enzyme C-terminal" evidence="8">
    <location>
        <begin position="165"/>
        <end position="262"/>
    </location>
</feature>
<dbReference type="RefSeq" id="WP_153823848.1">
    <property type="nucleotide sequence ID" value="NZ_WJIE01000015.1"/>
</dbReference>
<dbReference type="AlphaFoldDB" id="A0A6N7Q858"/>
<evidence type="ECO:0000256" key="4">
    <source>
        <dbReference type="ARBA" id="ARBA00023235"/>
    </source>
</evidence>
<evidence type="ECO:0000256" key="7">
    <source>
        <dbReference type="RuleBase" id="RU366006"/>
    </source>
</evidence>
<evidence type="ECO:0000313" key="10">
    <source>
        <dbReference type="Proteomes" id="UP000440224"/>
    </source>
</evidence>
<keyword evidence="4 7" id="KW-0413">Isomerase</keyword>
<dbReference type="SFLD" id="SFLDS00001">
    <property type="entry name" value="Enolase"/>
    <property type="match status" value="1"/>
</dbReference>
<dbReference type="InterPro" id="IPR029065">
    <property type="entry name" value="Enolase_C-like"/>
</dbReference>
<sequence>MFSREVHVEAIVVRPLSVPLCDPFVIATGRVTVTRSAEVRVTLAEGGARAEGLGEGAALWPVTVEDQPEVLAALAAAAGRLSGQTLVLPRVDGEEGVSLVALADLGAKLDDALGGKPVARAALETALLDAWARLVGVPLRRLLGGARGAATRSLSTDITIPIAEPARMAELAQGWAARGFRHFKVKVGKDLEKDLAALFAIQSAVPDARLRIDANAGFSAAEAISMGRAAEARGLAVECWEQPCAADDLEGMAAVAAALAPPVIADESVKTLADLARVRAANAADGVNLKLVKSGGPLGALAVGRAAKEAGMPIMIGGMVETRLGMTAGAHVAAALGGVDFVDLDTAWLLAEDPYRGGYEAQGPLYELPEAPGLGVTAIA</sequence>
<dbReference type="InterPro" id="IPR036849">
    <property type="entry name" value="Enolase-like_C_sf"/>
</dbReference>
<dbReference type="Gene3D" id="3.30.390.10">
    <property type="entry name" value="Enolase-like, N-terminal domain"/>
    <property type="match status" value="1"/>
</dbReference>
<dbReference type="OrthoDB" id="9775391at2"/>
<evidence type="ECO:0000313" key="9">
    <source>
        <dbReference type="EMBL" id="MRG97051.1"/>
    </source>
</evidence>
<dbReference type="PANTHER" id="PTHR48073">
    <property type="entry name" value="O-SUCCINYLBENZOATE SYNTHASE-RELATED"/>
    <property type="match status" value="1"/>
</dbReference>
<proteinExistence type="inferred from homology"/>
<keyword evidence="2 6" id="KW-0479">Metal-binding</keyword>
<dbReference type="InterPro" id="IPR018110">
    <property type="entry name" value="Mandel_Rmase/mucon_lact_enz_CS"/>
</dbReference>
<feature type="binding site" evidence="6">
    <location>
        <position position="241"/>
    </location>
    <ligand>
        <name>Mg(2+)</name>
        <dbReference type="ChEBI" id="CHEBI:18420"/>
    </ligand>
</feature>
<evidence type="ECO:0000256" key="2">
    <source>
        <dbReference type="ARBA" id="ARBA00022723"/>
    </source>
</evidence>
<evidence type="ECO:0000256" key="6">
    <source>
        <dbReference type="PIRSR" id="PIRSR634603-3"/>
    </source>
</evidence>
<dbReference type="GO" id="GO:0016855">
    <property type="term" value="F:racemase and epimerase activity, acting on amino acids and derivatives"/>
    <property type="evidence" value="ECO:0007669"/>
    <property type="project" value="UniProtKB-UniRule"/>
</dbReference>
<organism evidence="9 10">
    <name type="scientific">Polyangium spumosum</name>
    <dbReference type="NCBI Taxonomy" id="889282"/>
    <lineage>
        <taxon>Bacteria</taxon>
        <taxon>Pseudomonadati</taxon>
        <taxon>Myxococcota</taxon>
        <taxon>Polyangia</taxon>
        <taxon>Polyangiales</taxon>
        <taxon>Polyangiaceae</taxon>
        <taxon>Polyangium</taxon>
    </lineage>
</organism>
<accession>A0A6N7Q858</accession>
<dbReference type="Proteomes" id="UP000440224">
    <property type="component" value="Unassembled WGS sequence"/>
</dbReference>
<dbReference type="GO" id="GO:0046872">
    <property type="term" value="F:metal ion binding"/>
    <property type="evidence" value="ECO:0007669"/>
    <property type="project" value="UniProtKB-KW"/>
</dbReference>
<evidence type="ECO:0000256" key="5">
    <source>
        <dbReference type="PIRSR" id="PIRSR634603-1"/>
    </source>
</evidence>
<feature type="binding site" evidence="6">
    <location>
        <position position="213"/>
    </location>
    <ligand>
        <name>Mg(2+)</name>
        <dbReference type="ChEBI" id="CHEBI:18420"/>
    </ligand>
</feature>
<comment type="cofactor">
    <cofactor evidence="6 7">
        <name>Mg(2+)</name>
        <dbReference type="ChEBI" id="CHEBI:18420"/>
    </cofactor>
    <text evidence="6 7">Binds 1 Mg(2+) ion per subunit.</text>
</comment>
<dbReference type="Gene3D" id="3.20.20.120">
    <property type="entry name" value="Enolase-like C-terminal domain"/>
    <property type="match status" value="1"/>
</dbReference>
<dbReference type="CDD" id="cd03319">
    <property type="entry name" value="L-Ala-DL-Glu_epimerase"/>
    <property type="match status" value="1"/>
</dbReference>
<feature type="binding site" evidence="6">
    <location>
        <position position="266"/>
    </location>
    <ligand>
        <name>Mg(2+)</name>
        <dbReference type="ChEBI" id="CHEBI:18420"/>
    </ligand>
</feature>
<feature type="active site" description="Proton acceptor; specific for (R)-substrate epimerization" evidence="5">
    <location>
        <position position="186"/>
    </location>
</feature>
<dbReference type="SFLD" id="SFLDF00009">
    <property type="entry name" value="o-succinylbenzoate_synthase"/>
    <property type="match status" value="1"/>
</dbReference>
<dbReference type="PANTHER" id="PTHR48073:SF2">
    <property type="entry name" value="O-SUCCINYLBENZOATE SYNTHASE"/>
    <property type="match status" value="1"/>
</dbReference>
<feature type="active site" description="Proton acceptor; specific for (S)-substrate epimerization" evidence="5">
    <location>
        <position position="290"/>
    </location>
</feature>
<dbReference type="InterPro" id="IPR034603">
    <property type="entry name" value="Dipeptide_epimerase"/>
</dbReference>
<dbReference type="EC" id="5.1.1.-" evidence="7"/>
<evidence type="ECO:0000256" key="3">
    <source>
        <dbReference type="ARBA" id="ARBA00022842"/>
    </source>
</evidence>
<evidence type="ECO:0000259" key="8">
    <source>
        <dbReference type="SMART" id="SM00922"/>
    </source>
</evidence>
<reference evidence="9 10" key="1">
    <citation type="submission" date="2019-10" db="EMBL/GenBank/DDBJ databases">
        <title>A soil myxobacterium in the family Polyangiaceae.</title>
        <authorList>
            <person name="Li Y."/>
            <person name="Wang J."/>
        </authorList>
    </citation>
    <scope>NUCLEOTIDE SEQUENCE [LARGE SCALE GENOMIC DNA]</scope>
    <source>
        <strain evidence="9 10">DSM 14734</strain>
    </source>
</reference>
<keyword evidence="3 6" id="KW-0460">Magnesium</keyword>
<name>A0A6N7Q858_9BACT</name>
<evidence type="ECO:0000256" key="1">
    <source>
        <dbReference type="ARBA" id="ARBA00008031"/>
    </source>
</evidence>
<dbReference type="SMART" id="SM00922">
    <property type="entry name" value="MR_MLE"/>
    <property type="match status" value="1"/>
</dbReference>
<dbReference type="GO" id="GO:0009063">
    <property type="term" value="P:amino acid catabolic process"/>
    <property type="evidence" value="ECO:0007669"/>
    <property type="project" value="InterPro"/>
</dbReference>